<organism evidence="2 3">
    <name type="scientific">Fragilariopsis cylindrus CCMP1102</name>
    <dbReference type="NCBI Taxonomy" id="635003"/>
    <lineage>
        <taxon>Eukaryota</taxon>
        <taxon>Sar</taxon>
        <taxon>Stramenopiles</taxon>
        <taxon>Ochrophyta</taxon>
        <taxon>Bacillariophyta</taxon>
        <taxon>Bacillariophyceae</taxon>
        <taxon>Bacillariophycidae</taxon>
        <taxon>Bacillariales</taxon>
        <taxon>Bacillariaceae</taxon>
        <taxon>Fragilariopsis</taxon>
    </lineage>
</organism>
<protein>
    <submittedName>
        <fullName evidence="2">Uncharacterized protein</fullName>
    </submittedName>
</protein>
<reference evidence="2 3" key="1">
    <citation type="submission" date="2016-09" db="EMBL/GenBank/DDBJ databases">
        <title>Extensive genetic diversity and differential bi-allelic expression allows diatom success in the polar Southern Ocean.</title>
        <authorList>
            <consortium name="DOE Joint Genome Institute"/>
            <person name="Mock T."/>
            <person name="Otillar R.P."/>
            <person name="Strauss J."/>
            <person name="Dupont C."/>
            <person name="Frickenhaus S."/>
            <person name="Maumus F."/>
            <person name="Mcmullan M."/>
            <person name="Sanges R."/>
            <person name="Schmutz J."/>
            <person name="Toseland A."/>
            <person name="Valas R."/>
            <person name="Veluchamy A."/>
            <person name="Ward B.J."/>
            <person name="Allen A."/>
            <person name="Barry K."/>
            <person name="Falciatore A."/>
            <person name="Ferrante M."/>
            <person name="Fortunato A.E."/>
            <person name="Gloeckner G."/>
            <person name="Gruber A."/>
            <person name="Hipkin R."/>
            <person name="Janech M."/>
            <person name="Kroth P."/>
            <person name="Leese F."/>
            <person name="Lindquist E."/>
            <person name="Lyon B.R."/>
            <person name="Martin J."/>
            <person name="Mayer C."/>
            <person name="Parker M."/>
            <person name="Quesneville H."/>
            <person name="Raymond J."/>
            <person name="Uhlig C."/>
            <person name="Valentin K.U."/>
            <person name="Worden A.Z."/>
            <person name="Armbrust E.V."/>
            <person name="Bowler C."/>
            <person name="Green B."/>
            <person name="Moulton V."/>
            <person name="Van Oosterhout C."/>
            <person name="Grigoriev I."/>
        </authorList>
    </citation>
    <scope>NUCLEOTIDE SEQUENCE [LARGE SCALE GENOMIC DNA]</scope>
    <source>
        <strain evidence="2 3">CCMP1102</strain>
    </source>
</reference>
<evidence type="ECO:0000256" key="1">
    <source>
        <dbReference type="SAM" id="SignalP"/>
    </source>
</evidence>
<keyword evidence="1" id="KW-0732">Signal</keyword>
<evidence type="ECO:0000313" key="3">
    <source>
        <dbReference type="Proteomes" id="UP000095751"/>
    </source>
</evidence>
<dbReference type="Proteomes" id="UP000095751">
    <property type="component" value="Unassembled WGS sequence"/>
</dbReference>
<dbReference type="AlphaFoldDB" id="A0A1E7ETU9"/>
<accession>A0A1E7ETU9</accession>
<feature type="chain" id="PRO_5009192238" evidence="1">
    <location>
        <begin position="24"/>
        <end position="283"/>
    </location>
</feature>
<feature type="signal peptide" evidence="1">
    <location>
        <begin position="1"/>
        <end position="23"/>
    </location>
</feature>
<dbReference type="EMBL" id="KV784375">
    <property type="protein sequence ID" value="OEU09450.1"/>
    <property type="molecule type" value="Genomic_DNA"/>
</dbReference>
<dbReference type="KEGG" id="fcy:FRACYDRAFT_248303"/>
<dbReference type="InParanoid" id="A0A1E7ETU9"/>
<name>A0A1E7ETU9_9STRA</name>
<evidence type="ECO:0000313" key="2">
    <source>
        <dbReference type="EMBL" id="OEU09450.1"/>
    </source>
</evidence>
<sequence>MYSLFTFTSLLVTVAFFVQGTTGQESLYPSGKSFKPGYCNICRDVPGQDYSNPSQFRVLANPSESFQMSGKSWSCGYLQDTVQDVNPYSGAPGEARWCGLAQTFAEQSCTCSGPSIPDMNANVKDLNPACDLCQGQDLNYVPQVNAGITANTGVAGNMNCKGLYTAMSEGVLTSNLCPTVIANAGSTCCSVNIEEISIAGGGGSNINGSGGSGSNIQSNNIQQPTCAKGAGACVNNSDCCSGLKCTVKVFNMPKSCSSIRTRKRMSIAGIGIGGAAGRSRTGN</sequence>
<keyword evidence="3" id="KW-1185">Reference proteome</keyword>
<dbReference type="OrthoDB" id="40251at2759"/>
<gene>
    <name evidence="2" type="ORF">FRACYDRAFT_248303</name>
</gene>
<proteinExistence type="predicted"/>